<accession>A0A0A0YQ58</accession>
<keyword evidence="2" id="KW-1185">Reference proteome</keyword>
<evidence type="ECO:0000313" key="1">
    <source>
        <dbReference type="EMBL" id="AIX12081.1"/>
    </source>
</evidence>
<sequence length="77" mass="8745">MEIQEKVLDYGSRFQSIKRTIEFNNGHDENMLMVDFDNGEVVGASFKFGGTLSCGGGSYKIEELRRFKALLNSFEEL</sequence>
<name>A0A0A0YQ58_9CAUD</name>
<dbReference type="RefSeq" id="YP_009146543.1">
    <property type="nucleotide sequence ID" value="NC_027331.1"/>
</dbReference>
<dbReference type="GeneID" id="24721709"/>
<proteinExistence type="predicted"/>
<dbReference type="KEGG" id="vg:24721709"/>
<gene>
    <name evidence="1" type="ORF">CPT_Moon110</name>
</gene>
<dbReference type="Proteomes" id="UP000030323">
    <property type="component" value="Segment"/>
</dbReference>
<dbReference type="EMBL" id="KM236240">
    <property type="protein sequence ID" value="AIX12081.1"/>
    <property type="molecule type" value="Genomic_DNA"/>
</dbReference>
<organism evidence="1 2">
    <name type="scientific">Citrobacter phage Moon</name>
    <dbReference type="NCBI Taxonomy" id="1540095"/>
    <lineage>
        <taxon>Viruses</taxon>
        <taxon>Duplodnaviria</taxon>
        <taxon>Heunggongvirae</taxon>
        <taxon>Uroviricota</taxon>
        <taxon>Caudoviricetes</taxon>
        <taxon>Pantevenvirales</taxon>
        <taxon>Straboviridae</taxon>
        <taxon>Tevenvirinae</taxon>
        <taxon>Moonvirus</taxon>
        <taxon>Moonvirus moon</taxon>
    </lineage>
</organism>
<evidence type="ECO:0000313" key="2">
    <source>
        <dbReference type="Proteomes" id="UP000030323"/>
    </source>
</evidence>
<protein>
    <submittedName>
        <fullName evidence="1">Uncharacterized protein</fullName>
    </submittedName>
</protein>
<reference evidence="1 2" key="1">
    <citation type="journal article" date="2015" name="Genome Announc.">
        <title>Complete Genome Sequence of Citrobacter freundii Myophage Moon.</title>
        <authorList>
            <person name="Edwards G.B."/>
            <person name="Luna A.J."/>
            <person name="Hernandez A.C."/>
            <person name="Kuty Everett G.F."/>
        </authorList>
    </citation>
    <scope>NUCLEOTIDE SEQUENCE [LARGE SCALE GENOMIC DNA]</scope>
</reference>